<dbReference type="EMBL" id="LGCI01000002">
    <property type="protein sequence ID" value="KOY84131.1"/>
    <property type="molecule type" value="Genomic_DNA"/>
</dbReference>
<name>A0A0N0CX60_9BACI</name>
<gene>
    <name evidence="1" type="ORF">ADM90_01595</name>
</gene>
<proteinExistence type="predicted"/>
<keyword evidence="2" id="KW-1185">Reference proteome</keyword>
<sequence>MISDVVVIENINLEVPEDFTPISEFSFDLGSVILYGVDPGGGTTYWDGFYSINQTIPTWVLAAGAAYIGTWIAERYKIPTKITAALLAGVGALVSKEVVIKGTTYYKLKSATKAEYYTMTSLYIDGKLPSSTSGSWTAEIDSNID</sequence>
<dbReference type="PATRIC" id="fig|33935.3.peg.3172"/>
<dbReference type="Proteomes" id="UP000037977">
    <property type="component" value="Unassembled WGS sequence"/>
</dbReference>
<evidence type="ECO:0000313" key="2">
    <source>
        <dbReference type="Proteomes" id="UP000037977"/>
    </source>
</evidence>
<dbReference type="RefSeq" id="WP_053993323.1">
    <property type="nucleotide sequence ID" value="NZ_CP065643.1"/>
</dbReference>
<comment type="caution">
    <text evidence="1">The sequence shown here is derived from an EMBL/GenBank/DDBJ whole genome shotgun (WGS) entry which is preliminary data.</text>
</comment>
<organism evidence="1 2">
    <name type="scientific">Lysinibacillus macroides</name>
    <dbReference type="NCBI Taxonomy" id="33935"/>
    <lineage>
        <taxon>Bacteria</taxon>
        <taxon>Bacillati</taxon>
        <taxon>Bacillota</taxon>
        <taxon>Bacilli</taxon>
        <taxon>Bacillales</taxon>
        <taxon>Bacillaceae</taxon>
        <taxon>Lysinibacillus</taxon>
    </lineage>
</organism>
<protein>
    <submittedName>
        <fullName evidence="1">Uncharacterized protein</fullName>
    </submittedName>
</protein>
<evidence type="ECO:0000313" key="1">
    <source>
        <dbReference type="EMBL" id="KOY84131.1"/>
    </source>
</evidence>
<accession>A0A0N0CX60</accession>
<dbReference type="AlphaFoldDB" id="A0A0N0CX60"/>
<dbReference type="OrthoDB" id="9985174at2"/>
<reference evidence="1 2" key="1">
    <citation type="submission" date="2015-07" db="EMBL/GenBank/DDBJ databases">
        <title>Genome sequencing project for genomic taxonomy and phylogenomics of Bacillus-like bacteria.</title>
        <authorList>
            <person name="Liu B."/>
            <person name="Wang J."/>
            <person name="Zhu Y."/>
            <person name="Liu G."/>
            <person name="Chen Q."/>
            <person name="Chen Z."/>
            <person name="Che J."/>
            <person name="Ge C."/>
            <person name="Shi H."/>
            <person name="Pan Z."/>
            <person name="Liu X."/>
        </authorList>
    </citation>
    <scope>NUCLEOTIDE SEQUENCE [LARGE SCALE GENOMIC DNA]</scope>
    <source>
        <strain evidence="1 2">DSM 54</strain>
    </source>
</reference>